<feature type="compositionally biased region" description="Acidic residues" evidence="1">
    <location>
        <begin position="363"/>
        <end position="402"/>
    </location>
</feature>
<feature type="compositionally biased region" description="Low complexity" evidence="1">
    <location>
        <begin position="449"/>
        <end position="458"/>
    </location>
</feature>
<evidence type="ECO:0000313" key="2">
    <source>
        <dbReference type="EMBL" id="MCZ0729176.1"/>
    </source>
</evidence>
<evidence type="ECO:0008006" key="4">
    <source>
        <dbReference type="Google" id="ProtNLM"/>
    </source>
</evidence>
<feature type="region of interest" description="Disordered" evidence="1">
    <location>
        <begin position="269"/>
        <end position="292"/>
    </location>
</feature>
<comment type="caution">
    <text evidence="2">The sequence shown here is derived from an EMBL/GenBank/DDBJ whole genome shotgun (WGS) entry which is preliminary data.</text>
</comment>
<gene>
    <name evidence="2" type="ORF">OY187_14065</name>
</gene>
<feature type="compositionally biased region" description="Low complexity" evidence="1">
    <location>
        <begin position="403"/>
        <end position="415"/>
    </location>
</feature>
<feature type="compositionally biased region" description="Low complexity" evidence="1">
    <location>
        <begin position="276"/>
        <end position="285"/>
    </location>
</feature>
<organism evidence="2 3">
    <name type="scientific">Mycolicibacterium iranicum</name>
    <name type="common">Mycobacterium iranicum</name>
    <dbReference type="NCBI Taxonomy" id="912594"/>
    <lineage>
        <taxon>Bacteria</taxon>
        <taxon>Bacillati</taxon>
        <taxon>Actinomycetota</taxon>
        <taxon>Actinomycetes</taxon>
        <taxon>Mycobacteriales</taxon>
        <taxon>Mycobacteriaceae</taxon>
        <taxon>Mycolicibacterium</taxon>
    </lineage>
</organism>
<evidence type="ECO:0000256" key="1">
    <source>
        <dbReference type="SAM" id="MobiDB-lite"/>
    </source>
</evidence>
<protein>
    <recommendedName>
        <fullName evidence="4">ESX-1 secretion-associated protein EspA/EspE-like domain-containing protein</fullName>
    </recommendedName>
</protein>
<name>A0ABT4HH79_MYCIR</name>
<reference evidence="2" key="1">
    <citation type="submission" date="2022-12" db="EMBL/GenBank/DDBJ databases">
        <title>Whole genome sequence of Mycolicibacterium iranicum strain SBH312.</title>
        <authorList>
            <person name="Jani J."/>
            <person name="Arifin Mustapha Z."/>
            <person name="Ahmed K."/>
            <person name="Kai Ling C."/>
        </authorList>
    </citation>
    <scope>NUCLEOTIDE SEQUENCE</scope>
    <source>
        <strain evidence="2">SBH312</strain>
    </source>
</reference>
<evidence type="ECO:0000313" key="3">
    <source>
        <dbReference type="Proteomes" id="UP001084650"/>
    </source>
</evidence>
<feature type="region of interest" description="Disordered" evidence="1">
    <location>
        <begin position="353"/>
        <end position="472"/>
    </location>
</feature>
<sequence>MSENHDFSQNYGISQNYDVTSYLAQGRPAVDTVQAYVWACHQLGFDHQDLTLNESQVDDWYRTEDGMDLAALQRGCLALEAAVRSSQDALAVQSRQLERLPTAWQGVGGQAAHEFLRRHGDASAGVAAAVQTAAEALVALREELWRAVSAKVDTVVEIEARAAGARDEWTAAAHTVMTGVGDRAAASELIDHAVKPFVHTAISSEWVTAMRTTVGSVTASYDRAIAEIAAESSPVFDIPGDFGPVWTPTRPECDDEPRCAPAAAVVPDSAPPPAVTAPAAWSAPATPAPAPAPATVAAAEPVVPPSLPAPPAAAAPAPPLGSMGSALPDIGGGMSGLGQQFADSLGGLLGGLGGEIPQLAEPDLPEPELDELELEPEEEELEEEELEEDEPEPGEEEPEAEPVEPVGSVESVEQVEPVEEPCEPPAEPVAAPAPEPAPSPAEPLPPAEPTAAEQTPCEIAADEVPQVGEPQQ</sequence>
<feature type="compositionally biased region" description="Pro residues" evidence="1">
    <location>
        <begin position="423"/>
        <end position="448"/>
    </location>
</feature>
<accession>A0ABT4HH79</accession>
<dbReference type="EMBL" id="JAPQYE010000005">
    <property type="protein sequence ID" value="MCZ0729176.1"/>
    <property type="molecule type" value="Genomic_DNA"/>
</dbReference>
<keyword evidence="3" id="KW-1185">Reference proteome</keyword>
<dbReference type="RefSeq" id="WP_235065462.1">
    <property type="nucleotide sequence ID" value="NZ_JAPQYE010000005.1"/>
</dbReference>
<proteinExistence type="predicted"/>
<dbReference type="Proteomes" id="UP001084650">
    <property type="component" value="Unassembled WGS sequence"/>
</dbReference>